<organism evidence="3">
    <name type="scientific">Melampsora larici-populina (strain 98AG31 / pathotype 3-4-7)</name>
    <name type="common">Poplar leaf rust fungus</name>
    <dbReference type="NCBI Taxonomy" id="747676"/>
    <lineage>
        <taxon>Eukaryota</taxon>
        <taxon>Fungi</taxon>
        <taxon>Dikarya</taxon>
        <taxon>Basidiomycota</taxon>
        <taxon>Pucciniomycotina</taxon>
        <taxon>Pucciniomycetes</taxon>
        <taxon>Pucciniales</taxon>
        <taxon>Melampsoraceae</taxon>
        <taxon>Melampsora</taxon>
    </lineage>
</organism>
<dbReference type="AlphaFoldDB" id="F4RDI5"/>
<evidence type="ECO:0000256" key="1">
    <source>
        <dbReference type="SAM" id="MobiDB-lite"/>
    </source>
</evidence>
<evidence type="ECO:0000313" key="3">
    <source>
        <dbReference type="Proteomes" id="UP000001072"/>
    </source>
</evidence>
<feature type="compositionally biased region" description="Basic and acidic residues" evidence="1">
    <location>
        <begin position="36"/>
        <end position="51"/>
    </location>
</feature>
<name>F4RDI5_MELLP</name>
<dbReference type="HOGENOM" id="CLU_2671573_0_0_1"/>
<dbReference type="VEuPathDB" id="FungiDB:MELLADRAFT_95862"/>
<dbReference type="EMBL" id="GL883097">
    <property type="protein sequence ID" value="EGG09407.1"/>
    <property type="molecule type" value="Genomic_DNA"/>
</dbReference>
<evidence type="ECO:0000313" key="2">
    <source>
        <dbReference type="EMBL" id="EGG09407.1"/>
    </source>
</evidence>
<protein>
    <submittedName>
        <fullName evidence="2">Uncharacterized protein</fullName>
    </submittedName>
</protein>
<gene>
    <name evidence="2" type="ORF">MELLADRAFT_95862</name>
</gene>
<keyword evidence="3" id="KW-1185">Reference proteome</keyword>
<dbReference type="Proteomes" id="UP000001072">
    <property type="component" value="Unassembled WGS sequence"/>
</dbReference>
<proteinExistence type="predicted"/>
<sequence>MKEGRGSVMSNLLDCSNTPEVVLGKGSGTLQNAKPAMEREVKKGKPDEKGLKVLNKPNLSAWGCQKTLLGRHYYD</sequence>
<dbReference type="GeneID" id="18937381"/>
<feature type="region of interest" description="Disordered" evidence="1">
    <location>
        <begin position="24"/>
        <end position="52"/>
    </location>
</feature>
<reference evidence="3" key="1">
    <citation type="journal article" date="2011" name="Proc. Natl. Acad. Sci. U.S.A.">
        <title>Obligate biotrophy features unraveled by the genomic analysis of rust fungi.</title>
        <authorList>
            <person name="Duplessis S."/>
            <person name="Cuomo C.A."/>
            <person name="Lin Y.-C."/>
            <person name="Aerts A."/>
            <person name="Tisserant E."/>
            <person name="Veneault-Fourrey C."/>
            <person name="Joly D.L."/>
            <person name="Hacquard S."/>
            <person name="Amselem J."/>
            <person name="Cantarel B.L."/>
            <person name="Chiu R."/>
            <person name="Coutinho P.M."/>
            <person name="Feau N."/>
            <person name="Field M."/>
            <person name="Frey P."/>
            <person name="Gelhaye E."/>
            <person name="Goldberg J."/>
            <person name="Grabherr M.G."/>
            <person name="Kodira C.D."/>
            <person name="Kohler A."/>
            <person name="Kuees U."/>
            <person name="Lindquist E.A."/>
            <person name="Lucas S.M."/>
            <person name="Mago R."/>
            <person name="Mauceli E."/>
            <person name="Morin E."/>
            <person name="Murat C."/>
            <person name="Pangilinan J.L."/>
            <person name="Park R."/>
            <person name="Pearson M."/>
            <person name="Quesneville H."/>
            <person name="Rouhier N."/>
            <person name="Sakthikumar S."/>
            <person name="Salamov A.A."/>
            <person name="Schmutz J."/>
            <person name="Selles B."/>
            <person name="Shapiro H."/>
            <person name="Tanguay P."/>
            <person name="Tuskan G.A."/>
            <person name="Henrissat B."/>
            <person name="Van de Peer Y."/>
            <person name="Rouze P."/>
            <person name="Ellis J.G."/>
            <person name="Dodds P.N."/>
            <person name="Schein J.E."/>
            <person name="Zhong S."/>
            <person name="Hamelin R.C."/>
            <person name="Grigoriev I.V."/>
            <person name="Szabo L.J."/>
            <person name="Martin F."/>
        </authorList>
    </citation>
    <scope>NUCLEOTIDE SEQUENCE [LARGE SCALE GENOMIC DNA]</scope>
    <source>
        <strain evidence="3">98AG31 / pathotype 3-4-7</strain>
    </source>
</reference>
<dbReference type="KEGG" id="mlr:MELLADRAFT_95862"/>
<accession>F4RDI5</accession>
<dbReference type="InParanoid" id="F4RDI5"/>
<dbReference type="RefSeq" id="XP_007407134.1">
    <property type="nucleotide sequence ID" value="XM_007407072.1"/>
</dbReference>